<keyword evidence="3" id="KW-1185">Reference proteome</keyword>
<proteinExistence type="predicted"/>
<evidence type="ECO:0000256" key="1">
    <source>
        <dbReference type="SAM" id="MobiDB-lite"/>
    </source>
</evidence>
<dbReference type="OrthoDB" id="206528at2759"/>
<reference evidence="3" key="1">
    <citation type="journal article" date="2023" name="Commun. Biol.">
        <title>Genome analysis of Parmales, the sister group of diatoms, reveals the evolutionary specialization of diatoms from phago-mixotrophs to photoautotrophs.</title>
        <authorList>
            <person name="Ban H."/>
            <person name="Sato S."/>
            <person name="Yoshikawa S."/>
            <person name="Yamada K."/>
            <person name="Nakamura Y."/>
            <person name="Ichinomiya M."/>
            <person name="Sato N."/>
            <person name="Blanc-Mathieu R."/>
            <person name="Endo H."/>
            <person name="Kuwata A."/>
            <person name="Ogata H."/>
        </authorList>
    </citation>
    <scope>NUCLEOTIDE SEQUENCE [LARGE SCALE GENOMIC DNA]</scope>
</reference>
<evidence type="ECO:0000313" key="2">
    <source>
        <dbReference type="EMBL" id="GMI30680.1"/>
    </source>
</evidence>
<feature type="region of interest" description="Disordered" evidence="1">
    <location>
        <begin position="303"/>
        <end position="323"/>
    </location>
</feature>
<protein>
    <submittedName>
        <fullName evidence="2">Uncharacterized protein</fullName>
    </submittedName>
</protein>
<accession>A0A9W7G2N7</accession>
<name>A0A9W7G2N7_9STRA</name>
<sequence length="343" mass="36690">MGAGASSTPSRPPPRVSYLLYDSLHPLLPLPGSLVTKEEVKAQLAKTEALKDHEVKVEEGEDVAEKVLKAYGVKTTDAEGDNFPIKEALKAIMEAAISNGGGLDDVETPFLSEFTSIPHLIARVPGWSTTPKVPGGPSPLTVALTTPNHHLGHLMIKHLSPPAASQAFTTLSLLPPLTVSPSLLHELAQALPPHTPHVWSKAGSLNLLKSFHSAVPSYDWEAVDGFDSTPLYYACHSGHVACGEPGLGDELVVWCLERATYKDDVLRRCRDNAANGRVSEILRARGGGGGEGRGERKELKIETKGGTKEEGNGMEGEENVVTPTAIINMFREEGEGEEGEGDY</sequence>
<gene>
    <name evidence="2" type="ORF">TrCOL_g2247</name>
</gene>
<dbReference type="EMBL" id="BRYA01000001">
    <property type="protein sequence ID" value="GMI30680.1"/>
    <property type="molecule type" value="Genomic_DNA"/>
</dbReference>
<dbReference type="Proteomes" id="UP001165065">
    <property type="component" value="Unassembled WGS sequence"/>
</dbReference>
<evidence type="ECO:0000313" key="3">
    <source>
        <dbReference type="Proteomes" id="UP001165065"/>
    </source>
</evidence>
<dbReference type="AlphaFoldDB" id="A0A9W7G2N7"/>
<organism evidence="2 3">
    <name type="scientific">Triparma columacea</name>
    <dbReference type="NCBI Taxonomy" id="722753"/>
    <lineage>
        <taxon>Eukaryota</taxon>
        <taxon>Sar</taxon>
        <taxon>Stramenopiles</taxon>
        <taxon>Ochrophyta</taxon>
        <taxon>Bolidophyceae</taxon>
        <taxon>Parmales</taxon>
        <taxon>Triparmaceae</taxon>
        <taxon>Triparma</taxon>
    </lineage>
</organism>
<comment type="caution">
    <text evidence="2">The sequence shown here is derived from an EMBL/GenBank/DDBJ whole genome shotgun (WGS) entry which is preliminary data.</text>
</comment>